<dbReference type="InterPro" id="IPR036770">
    <property type="entry name" value="Ankyrin_rpt-contain_sf"/>
</dbReference>
<gene>
    <name evidence="5" type="ORF">OVA965_LOCUS38144</name>
    <name evidence="6" type="ORF">TMI583_LOCUS39299</name>
</gene>
<dbReference type="Proteomes" id="UP000682733">
    <property type="component" value="Unassembled WGS sequence"/>
</dbReference>
<evidence type="ECO:0000256" key="3">
    <source>
        <dbReference type="PROSITE-ProRule" id="PRU00023"/>
    </source>
</evidence>
<keyword evidence="2" id="KW-0274">FAD</keyword>
<reference evidence="6" key="1">
    <citation type="submission" date="2021-02" db="EMBL/GenBank/DDBJ databases">
        <authorList>
            <person name="Nowell W R."/>
        </authorList>
    </citation>
    <scope>NUCLEOTIDE SEQUENCE</scope>
</reference>
<dbReference type="PRINTS" id="PR00420">
    <property type="entry name" value="RNGMNOXGNASE"/>
</dbReference>
<protein>
    <recommendedName>
        <fullName evidence="4">FAD-binding domain-containing protein</fullName>
    </recommendedName>
</protein>
<feature type="domain" description="FAD-binding" evidence="4">
    <location>
        <begin position="223"/>
        <end position="567"/>
    </location>
</feature>
<dbReference type="NCBIfam" id="NF006091">
    <property type="entry name" value="PRK08243.1"/>
    <property type="match status" value="1"/>
</dbReference>
<dbReference type="GO" id="GO:0071949">
    <property type="term" value="F:FAD binding"/>
    <property type="evidence" value="ECO:0007669"/>
    <property type="project" value="InterPro"/>
</dbReference>
<dbReference type="InterPro" id="IPR036188">
    <property type="entry name" value="FAD/NAD-bd_sf"/>
</dbReference>
<evidence type="ECO:0000313" key="7">
    <source>
        <dbReference type="Proteomes" id="UP000682733"/>
    </source>
</evidence>
<dbReference type="SUPFAM" id="SSF48403">
    <property type="entry name" value="Ankyrin repeat"/>
    <property type="match status" value="1"/>
</dbReference>
<evidence type="ECO:0000259" key="4">
    <source>
        <dbReference type="Pfam" id="PF01494"/>
    </source>
</evidence>
<dbReference type="PROSITE" id="PS50088">
    <property type="entry name" value="ANK_REPEAT"/>
    <property type="match status" value="1"/>
</dbReference>
<name>A0A8S2U3L6_9BILA</name>
<keyword evidence="1" id="KW-0285">Flavoprotein</keyword>
<dbReference type="InterPro" id="IPR002110">
    <property type="entry name" value="Ankyrin_rpt"/>
</dbReference>
<proteinExistence type="predicted"/>
<dbReference type="SUPFAM" id="SSF51905">
    <property type="entry name" value="FAD/NAD(P)-binding domain"/>
    <property type="match status" value="1"/>
</dbReference>
<dbReference type="Gene3D" id="1.25.40.20">
    <property type="entry name" value="Ankyrin repeat-containing domain"/>
    <property type="match status" value="1"/>
</dbReference>
<dbReference type="Pfam" id="PF01494">
    <property type="entry name" value="FAD_binding_3"/>
    <property type="match status" value="1"/>
</dbReference>
<dbReference type="AlphaFoldDB" id="A0A8S2U3L6"/>
<sequence length="625" mass="72891">LYAINNCLQELIMNKTIDISFGIVKNLCDYNTNIIEQYGPKAIHNLIKRLSWLSYTTMKNDELDWKQISFNIKKILIYFLELHQCSINYKDEQGIKNKQNQNVLHKAIEYNSLVNVKHLLVKCHMDVNNADEEGMTYLMYACEHSTPQIVEILLKFGANTVIKDNRNMTAIDYASKNHDTYSESILELLEYYKQNQNINTRQQIEKDDNNNNNNNNNKNIYQTQVSIIGGGPAGLVLSQLLFLAGIESIVVEKRSKESIETRIRAGALEQVTVDLFDHIGVGEQIHRQGLISNNMNFLFNGKHYSIPVSKLTNGKVNTVYPQQSIVKNLIEDRLKRNGEIWFEIENIEIFDYDKKHSVLRYKRNKIDEELHCDFVIGCDGFHGISRKTIPHGILKTYEKFYPFSWLSIIVVTKPAKSKLSNLVYAYHDRGLVIYVRRSEEVARYHLQVDATDNVNDWPDERIWNELKIRLKTNDNSWKINEGKVIEKRIFPLRSFMIEPMQYKNIYLAGDVAHLVPPTIAKGLNMAVADVKILSKALIYYYETNSLDKLKQYSTICLNRLWRVEDFSNYVTELWHHDFTKDDFYHKTQRARVESLCEFKILQQEFCEMLVGLLSSKDTSVYNNVE</sequence>
<feature type="non-terminal residue" evidence="6">
    <location>
        <position position="1"/>
    </location>
</feature>
<dbReference type="Pfam" id="PF12796">
    <property type="entry name" value="Ank_2"/>
    <property type="match status" value="1"/>
</dbReference>
<dbReference type="Gene3D" id="3.50.50.60">
    <property type="entry name" value="FAD/NAD(P)-binding domain"/>
    <property type="match status" value="1"/>
</dbReference>
<dbReference type="SUPFAM" id="SSF54373">
    <property type="entry name" value="FAD-linked reductases, C-terminal domain"/>
    <property type="match status" value="1"/>
</dbReference>
<evidence type="ECO:0000313" key="5">
    <source>
        <dbReference type="EMBL" id="CAF1528808.1"/>
    </source>
</evidence>
<dbReference type="SMART" id="SM00248">
    <property type="entry name" value="ANK"/>
    <property type="match status" value="3"/>
</dbReference>
<dbReference type="Proteomes" id="UP000677228">
    <property type="component" value="Unassembled WGS sequence"/>
</dbReference>
<dbReference type="InterPro" id="IPR050641">
    <property type="entry name" value="RIFMO-like"/>
</dbReference>
<dbReference type="PANTHER" id="PTHR43004:SF3">
    <property type="entry name" value="P-HYDROXYBENZOATE HYDROXYLASE"/>
    <property type="match status" value="1"/>
</dbReference>
<evidence type="ECO:0000256" key="1">
    <source>
        <dbReference type="ARBA" id="ARBA00022630"/>
    </source>
</evidence>
<dbReference type="PROSITE" id="PS50297">
    <property type="entry name" value="ANK_REP_REGION"/>
    <property type="match status" value="1"/>
</dbReference>
<accession>A0A8S2U3L6</accession>
<evidence type="ECO:0000256" key="2">
    <source>
        <dbReference type="ARBA" id="ARBA00022827"/>
    </source>
</evidence>
<keyword evidence="3" id="KW-0040">ANK repeat</keyword>
<comment type="caution">
    <text evidence="6">The sequence shown here is derived from an EMBL/GenBank/DDBJ whole genome shotgun (WGS) entry which is preliminary data.</text>
</comment>
<dbReference type="Gene3D" id="3.30.9.10">
    <property type="entry name" value="D-Amino Acid Oxidase, subunit A, domain 2"/>
    <property type="match status" value="1"/>
</dbReference>
<dbReference type="EMBL" id="CAJNOK010037189">
    <property type="protein sequence ID" value="CAF1528808.1"/>
    <property type="molecule type" value="Genomic_DNA"/>
</dbReference>
<dbReference type="InterPro" id="IPR002938">
    <property type="entry name" value="FAD-bd"/>
</dbReference>
<evidence type="ECO:0000313" key="6">
    <source>
        <dbReference type="EMBL" id="CAF4315524.1"/>
    </source>
</evidence>
<dbReference type="PANTHER" id="PTHR43004">
    <property type="entry name" value="TRK SYSTEM POTASSIUM UPTAKE PROTEIN"/>
    <property type="match status" value="1"/>
</dbReference>
<dbReference type="EMBL" id="CAJOBA010059398">
    <property type="protein sequence ID" value="CAF4315524.1"/>
    <property type="molecule type" value="Genomic_DNA"/>
</dbReference>
<organism evidence="6 7">
    <name type="scientific">Didymodactylos carnosus</name>
    <dbReference type="NCBI Taxonomy" id="1234261"/>
    <lineage>
        <taxon>Eukaryota</taxon>
        <taxon>Metazoa</taxon>
        <taxon>Spiralia</taxon>
        <taxon>Gnathifera</taxon>
        <taxon>Rotifera</taxon>
        <taxon>Eurotatoria</taxon>
        <taxon>Bdelloidea</taxon>
        <taxon>Philodinida</taxon>
        <taxon>Philodinidae</taxon>
        <taxon>Didymodactylos</taxon>
    </lineage>
</organism>
<dbReference type="GO" id="GO:0016709">
    <property type="term" value="F:oxidoreductase activity, acting on paired donors, with incorporation or reduction of molecular oxygen, NAD(P)H as one donor, and incorporation of one atom of oxygen"/>
    <property type="evidence" value="ECO:0007669"/>
    <property type="project" value="UniProtKB-ARBA"/>
</dbReference>
<feature type="repeat" description="ANK" evidence="3">
    <location>
        <begin position="133"/>
        <end position="165"/>
    </location>
</feature>